<sequence length="338" mass="38828">MNSVHVLQALAYLSVNKDNHNAIVESSFIYSAVEFIRKEVEGHKVEPDIIKFCLQIFQMLFLYGTITTQQLIHQQIDSNTLEVLKNIPKYETEDKILESAFADPVTMESLMKIRRSVDNKNQEYLIEIIHTGLVTVLNIGIEQAIDQGSCFEGKLGIIVEIFLCLIQDNKEASKIVIEETYFIERYLGLLNTIQINIVKPQYLYPLQVPFKNIPIKQQLQLYNKGIIETMSIMIGSQDEQVRMIATDIIGNIVINGVEGTKDGEKHPFHERLNSDGTINRLIDIFNDINKEDIHFYIKRILVFLFKAAPLPSQIVLDVIKELKQWNDFKEIALLAECE</sequence>
<dbReference type="InterPro" id="IPR011989">
    <property type="entry name" value="ARM-like"/>
</dbReference>
<dbReference type="SUPFAM" id="SSF48371">
    <property type="entry name" value="ARM repeat"/>
    <property type="match status" value="1"/>
</dbReference>
<feature type="non-terminal residue" evidence="1">
    <location>
        <position position="338"/>
    </location>
</feature>
<evidence type="ECO:0000313" key="2">
    <source>
        <dbReference type="Proteomes" id="UP000324800"/>
    </source>
</evidence>
<organism evidence="1 2">
    <name type="scientific">Streblomastix strix</name>
    <dbReference type="NCBI Taxonomy" id="222440"/>
    <lineage>
        <taxon>Eukaryota</taxon>
        <taxon>Metamonada</taxon>
        <taxon>Preaxostyla</taxon>
        <taxon>Oxymonadida</taxon>
        <taxon>Streblomastigidae</taxon>
        <taxon>Streblomastix</taxon>
    </lineage>
</organism>
<dbReference type="Proteomes" id="UP000324800">
    <property type="component" value="Unassembled WGS sequence"/>
</dbReference>
<dbReference type="EMBL" id="SNRW01020408">
    <property type="protein sequence ID" value="KAA6365489.1"/>
    <property type="molecule type" value="Genomic_DNA"/>
</dbReference>
<accession>A0A5J4U546</accession>
<comment type="caution">
    <text evidence="1">The sequence shown here is derived from an EMBL/GenBank/DDBJ whole genome shotgun (WGS) entry which is preliminary data.</text>
</comment>
<gene>
    <name evidence="1" type="ORF">EZS28_038984</name>
</gene>
<reference evidence="1 2" key="1">
    <citation type="submission" date="2019-03" db="EMBL/GenBank/DDBJ databases">
        <title>Single cell metagenomics reveals metabolic interactions within the superorganism composed of flagellate Streblomastix strix and complex community of Bacteroidetes bacteria on its surface.</title>
        <authorList>
            <person name="Treitli S.C."/>
            <person name="Kolisko M."/>
            <person name="Husnik F."/>
            <person name="Keeling P."/>
            <person name="Hampl V."/>
        </authorList>
    </citation>
    <scope>NUCLEOTIDE SEQUENCE [LARGE SCALE GENOMIC DNA]</scope>
    <source>
        <strain evidence="1">ST1C</strain>
    </source>
</reference>
<dbReference type="AlphaFoldDB" id="A0A5J4U546"/>
<protein>
    <submittedName>
        <fullName evidence="1">Uncharacterized protein</fullName>
    </submittedName>
</protein>
<name>A0A5J4U546_9EUKA</name>
<proteinExistence type="predicted"/>
<evidence type="ECO:0000313" key="1">
    <source>
        <dbReference type="EMBL" id="KAA6365489.1"/>
    </source>
</evidence>
<dbReference type="InterPro" id="IPR016024">
    <property type="entry name" value="ARM-type_fold"/>
</dbReference>
<dbReference type="Gene3D" id="1.25.10.10">
    <property type="entry name" value="Leucine-rich Repeat Variant"/>
    <property type="match status" value="1"/>
</dbReference>